<evidence type="ECO:0000256" key="5">
    <source>
        <dbReference type="ARBA" id="ARBA00022964"/>
    </source>
</evidence>
<keyword evidence="4" id="KW-0479">Metal-binding</keyword>
<dbReference type="GO" id="GO:0016706">
    <property type="term" value="F:2-oxoglutarate-dependent dioxygenase activity"/>
    <property type="evidence" value="ECO:0007669"/>
    <property type="project" value="TreeGrafter"/>
</dbReference>
<dbReference type="PANTHER" id="PTHR30468:SF5">
    <property type="entry name" value="ALPHA-KETOGLUTARATE-DEPENDENT SULFATE ESTER DIOXYGENASE"/>
    <property type="match status" value="1"/>
</dbReference>
<dbReference type="GO" id="GO:0046872">
    <property type="term" value="F:metal ion binding"/>
    <property type="evidence" value="ECO:0007669"/>
    <property type="project" value="UniProtKB-KW"/>
</dbReference>
<gene>
    <name evidence="9" type="ORF">FHU31_001529</name>
</gene>
<dbReference type="Pfam" id="PF02668">
    <property type="entry name" value="TauD"/>
    <property type="match status" value="1"/>
</dbReference>
<dbReference type="InterPro" id="IPR023198">
    <property type="entry name" value="PGP-like_dom2"/>
</dbReference>
<evidence type="ECO:0000256" key="6">
    <source>
        <dbReference type="ARBA" id="ARBA00023002"/>
    </source>
</evidence>
<dbReference type="GO" id="GO:0005737">
    <property type="term" value="C:cytoplasm"/>
    <property type="evidence" value="ECO:0007669"/>
    <property type="project" value="TreeGrafter"/>
</dbReference>
<dbReference type="Gene3D" id="1.10.150.240">
    <property type="entry name" value="Putative phosphatase, domain 2"/>
    <property type="match status" value="1"/>
</dbReference>
<dbReference type="InterPro" id="IPR051323">
    <property type="entry name" value="AtsK-like"/>
</dbReference>
<dbReference type="PANTHER" id="PTHR30468">
    <property type="entry name" value="ALPHA-KETOGLUTARATE-DEPENDENT SULFONATE DIOXYGENASE"/>
    <property type="match status" value="1"/>
</dbReference>
<comment type="similarity">
    <text evidence="3">Belongs to the HAD-like hydrolase superfamily. CbbY/CbbZ/Gph/YieH family.</text>
</comment>
<evidence type="ECO:0000259" key="8">
    <source>
        <dbReference type="Pfam" id="PF02668"/>
    </source>
</evidence>
<protein>
    <submittedName>
        <fullName evidence="9">Beta-phosphoglucomutase family hydrolase</fullName>
    </submittedName>
</protein>
<keyword evidence="5" id="KW-0223">Dioxygenase</keyword>
<evidence type="ECO:0000256" key="4">
    <source>
        <dbReference type="ARBA" id="ARBA00022723"/>
    </source>
</evidence>
<feature type="domain" description="TauD/TfdA-like" evidence="8">
    <location>
        <begin position="5"/>
        <end position="169"/>
    </location>
</feature>
<keyword evidence="6" id="KW-0560">Oxidoreductase</keyword>
<evidence type="ECO:0000256" key="7">
    <source>
        <dbReference type="ARBA" id="ARBA00023004"/>
    </source>
</evidence>
<dbReference type="AlphaFoldDB" id="A0A7X5ZC11"/>
<dbReference type="SUPFAM" id="SSF56784">
    <property type="entry name" value="HAD-like"/>
    <property type="match status" value="1"/>
</dbReference>
<dbReference type="InterPro" id="IPR010976">
    <property type="entry name" value="B-phosphoglucomutase_hydrolase"/>
</dbReference>
<dbReference type="SUPFAM" id="SSF51197">
    <property type="entry name" value="Clavaminate synthase-like"/>
    <property type="match status" value="1"/>
</dbReference>
<evidence type="ECO:0000313" key="10">
    <source>
        <dbReference type="Proteomes" id="UP000547444"/>
    </source>
</evidence>
<dbReference type="NCBIfam" id="TIGR02009">
    <property type="entry name" value="PGMB-YQAB-SF"/>
    <property type="match status" value="1"/>
</dbReference>
<keyword evidence="9" id="KW-0378">Hydrolase</keyword>
<organism evidence="9 10">
    <name type="scientific">Mycolicibacterium fluoranthenivorans</name>
    <dbReference type="NCBI Taxonomy" id="258505"/>
    <lineage>
        <taxon>Bacteria</taxon>
        <taxon>Bacillati</taxon>
        <taxon>Actinomycetota</taxon>
        <taxon>Actinomycetes</taxon>
        <taxon>Mycobacteriales</taxon>
        <taxon>Mycobacteriaceae</taxon>
        <taxon>Mycolicibacterium</taxon>
    </lineage>
</organism>
<proteinExistence type="inferred from homology"/>
<dbReference type="Pfam" id="PF00702">
    <property type="entry name" value="Hydrolase"/>
    <property type="match status" value="1"/>
</dbReference>
<dbReference type="EMBL" id="JAANOW010000001">
    <property type="protein sequence ID" value="NIH94573.1"/>
    <property type="molecule type" value="Genomic_DNA"/>
</dbReference>
<evidence type="ECO:0000256" key="3">
    <source>
        <dbReference type="ARBA" id="ARBA00006171"/>
    </source>
</evidence>
<keyword evidence="10" id="KW-1185">Reference proteome</keyword>
<evidence type="ECO:0000256" key="1">
    <source>
        <dbReference type="ARBA" id="ARBA00001954"/>
    </source>
</evidence>
<comment type="cofactor">
    <cofactor evidence="1">
        <name>Fe(2+)</name>
        <dbReference type="ChEBI" id="CHEBI:29033"/>
    </cofactor>
</comment>
<keyword evidence="7" id="KW-0408">Iron</keyword>
<comment type="caution">
    <text evidence="9">The sequence shown here is derived from an EMBL/GenBank/DDBJ whole genome shotgun (WGS) entry which is preliminary data.</text>
</comment>
<dbReference type="InterPro" id="IPR036412">
    <property type="entry name" value="HAD-like_sf"/>
</dbReference>
<dbReference type="Gene3D" id="3.40.50.1000">
    <property type="entry name" value="HAD superfamily/HAD-like"/>
    <property type="match status" value="1"/>
</dbReference>
<accession>A0A7X5ZC11</accession>
<comment type="similarity">
    <text evidence="2">Belongs to the TfdA dioxygenase family.</text>
</comment>
<dbReference type="NCBIfam" id="TIGR01509">
    <property type="entry name" value="HAD-SF-IA-v3"/>
    <property type="match status" value="1"/>
</dbReference>
<evidence type="ECO:0000256" key="2">
    <source>
        <dbReference type="ARBA" id="ARBA00005896"/>
    </source>
</evidence>
<dbReference type="Gene3D" id="3.60.130.10">
    <property type="entry name" value="Clavaminate synthase-like"/>
    <property type="match status" value="1"/>
</dbReference>
<dbReference type="Proteomes" id="UP000547444">
    <property type="component" value="Unassembled WGS sequence"/>
</dbReference>
<reference evidence="9 10" key="1">
    <citation type="submission" date="2020-03" db="EMBL/GenBank/DDBJ databases">
        <title>Sequencing the genomes of 1000 actinobacteria strains.</title>
        <authorList>
            <person name="Klenk H.-P."/>
        </authorList>
    </citation>
    <scope>NUCLEOTIDE SEQUENCE [LARGE SCALE GENOMIC DNA]</scope>
    <source>
        <strain evidence="9 10">DSM 44556</strain>
    </source>
</reference>
<dbReference type="SFLD" id="SFLDG01129">
    <property type="entry name" value="C1.5:_HAD__Beta-PGM__Phosphata"/>
    <property type="match status" value="1"/>
</dbReference>
<sequence length="568" mass="60591">MTITVTQLGSRIGARIDGVELTGDLDAGTVAEIRAALLRHKVVFFRDQHHLDDDRQQTFARLLGSPVGHHAFTRHGGVIAPIDSEYAKATRWHTDVTFMPDYPAISVLRAVTLPRYGGSTLWASTAAAYDHLPAPLKHLVENLWALHSNRYDYAAAQGEITDTQRALREAFEKPDLRAEHRWCGCTPRRANGPWSPAISSAACSAWTATSHIPYWNCSSVGSPCPRTPFAGTGYRVTSPCGTTGPPSIAPSTTMTTSAASCTGSPWPATCPSTCTASAAAPSATPCTNKPADVTTSPSMPTAGNGHGGVVPVRHRKARAVMLGLPKNVHACLFDLDGVLTDTASVHKTAWKAMFDQYLREHADRTGQSFVPFDIDQDYLSYVDGKPREDGVRTFLNSRGIDLPAGTPDDGPDAETVAGLGNRKNQMFQKVLHTEGVEVFDGSRRYLKAVAAAGLGVAVVSSSANTREVLEVTGLARYVQQRVDGVTLREEHLDGKPAPDSYLRGAELLGVAPSAAAVFEDALSGVESGRAGHFGLVVGVDRVGQADQLRAHGADIVVTDLADLLEAGR</sequence>
<dbReference type="GO" id="GO:0016787">
    <property type="term" value="F:hydrolase activity"/>
    <property type="evidence" value="ECO:0007669"/>
    <property type="project" value="UniProtKB-KW"/>
</dbReference>
<name>A0A7X5ZC11_9MYCO</name>
<dbReference type="InterPro" id="IPR003819">
    <property type="entry name" value="TauD/TfdA-like"/>
</dbReference>
<dbReference type="InterPro" id="IPR006439">
    <property type="entry name" value="HAD-SF_hydro_IA"/>
</dbReference>
<dbReference type="InterPro" id="IPR042098">
    <property type="entry name" value="TauD-like_sf"/>
</dbReference>
<dbReference type="InterPro" id="IPR023214">
    <property type="entry name" value="HAD_sf"/>
</dbReference>
<dbReference type="SFLD" id="SFLDS00003">
    <property type="entry name" value="Haloacid_Dehalogenase"/>
    <property type="match status" value="1"/>
</dbReference>
<evidence type="ECO:0000313" key="9">
    <source>
        <dbReference type="EMBL" id="NIH94573.1"/>
    </source>
</evidence>